<proteinExistence type="predicted"/>
<evidence type="ECO:0000313" key="1">
    <source>
        <dbReference type="EMBL" id="KAH9806161.1"/>
    </source>
</evidence>
<dbReference type="EMBL" id="CM039170">
    <property type="protein sequence ID" value="KAH9806161.1"/>
    <property type="molecule type" value="Genomic_DNA"/>
</dbReference>
<dbReference type="Proteomes" id="UP000829398">
    <property type="component" value="Chromosome 1"/>
</dbReference>
<name>A0ACB8P6W5_CITSI</name>
<comment type="caution">
    <text evidence="1">The sequence shown here is derived from an EMBL/GenBank/DDBJ whole genome shotgun (WGS) entry which is preliminary data.</text>
</comment>
<gene>
    <name evidence="1" type="ORF">KPL71_002675</name>
</gene>
<sequence length="368" mass="39781">MSTPLHENEKKEVSFLKTCINGINALSGIGILSVPYALSSGGRLSLIIFVLIAAEPCFTALLIRRCMDKDPDAMTSYIDIVGHAFARKGRVIASLFICLELYFVATGLLILEGDNLHKLSPHFDLKLGKLNVDGRHSFVVLAGVMILPTMWLNDLGVLSYVSAGGGVGFHGKGRLFNLNGIPTALSLYTFCYGAHAVLLISFAICTITYPTMAVLGYLIYGQNVQSQVTLNLATEQVSSKVVIYTILAGPIAKYALTVMPIATAIENRLPANYKDCKSASILIRMSLLVSTVVLAAVFPSFQSVTSLSGAFLIVAVSFLLPCVCYLKIFQVHRNWGYELIGILIIMLLVVFVGVLGTYSSIAQTVKQV</sequence>
<organism evidence="1 2">
    <name type="scientific">Citrus sinensis</name>
    <name type="common">Sweet orange</name>
    <name type="synonym">Citrus aurantium var. sinensis</name>
    <dbReference type="NCBI Taxonomy" id="2711"/>
    <lineage>
        <taxon>Eukaryota</taxon>
        <taxon>Viridiplantae</taxon>
        <taxon>Streptophyta</taxon>
        <taxon>Embryophyta</taxon>
        <taxon>Tracheophyta</taxon>
        <taxon>Spermatophyta</taxon>
        <taxon>Magnoliopsida</taxon>
        <taxon>eudicotyledons</taxon>
        <taxon>Gunneridae</taxon>
        <taxon>Pentapetalae</taxon>
        <taxon>rosids</taxon>
        <taxon>malvids</taxon>
        <taxon>Sapindales</taxon>
        <taxon>Rutaceae</taxon>
        <taxon>Aurantioideae</taxon>
        <taxon>Citrus</taxon>
    </lineage>
</organism>
<evidence type="ECO:0000313" key="2">
    <source>
        <dbReference type="Proteomes" id="UP000829398"/>
    </source>
</evidence>
<reference evidence="2" key="1">
    <citation type="journal article" date="2023" name="Hortic. Res.">
        <title>A chromosome-level phased genome enabling allele-level studies in sweet orange: a case study on citrus Huanglongbing tolerance.</title>
        <authorList>
            <person name="Wu B."/>
            <person name="Yu Q."/>
            <person name="Deng Z."/>
            <person name="Duan Y."/>
            <person name="Luo F."/>
            <person name="Gmitter F. Jr."/>
        </authorList>
    </citation>
    <scope>NUCLEOTIDE SEQUENCE [LARGE SCALE GENOMIC DNA]</scope>
    <source>
        <strain evidence="2">cv. Valencia</strain>
    </source>
</reference>
<protein>
    <submittedName>
        <fullName evidence="1">Aa trans domain-containing protein</fullName>
    </submittedName>
</protein>
<keyword evidence="2" id="KW-1185">Reference proteome</keyword>
<accession>A0ACB8P6W5</accession>